<reference evidence="4 5" key="1">
    <citation type="submission" date="2019-03" db="EMBL/GenBank/DDBJ databases">
        <title>Genomic Encyclopedia of Type Strains, Phase IV (KMG-IV): sequencing the most valuable type-strain genomes for metagenomic binning, comparative biology and taxonomic classification.</title>
        <authorList>
            <person name="Goeker M."/>
        </authorList>
    </citation>
    <scope>NUCLEOTIDE SEQUENCE [LARGE SCALE GENOMIC DNA]</scope>
    <source>
        <strain evidence="4 5">DSM 46831</strain>
    </source>
</reference>
<dbReference type="InterPro" id="IPR011330">
    <property type="entry name" value="Glyco_hydro/deAcase_b/a-brl"/>
</dbReference>
<dbReference type="GO" id="GO:0016810">
    <property type="term" value="F:hydrolase activity, acting on carbon-nitrogen (but not peptide) bonds"/>
    <property type="evidence" value="ECO:0007669"/>
    <property type="project" value="InterPro"/>
</dbReference>
<dbReference type="Gene3D" id="3.20.20.370">
    <property type="entry name" value="Glycoside hydrolase/deacetylase"/>
    <property type="match status" value="1"/>
</dbReference>
<dbReference type="InterPro" id="IPR002509">
    <property type="entry name" value="NODB_dom"/>
</dbReference>
<keyword evidence="2" id="KW-0378">Hydrolase</keyword>
<evidence type="ECO:0000256" key="2">
    <source>
        <dbReference type="ARBA" id="ARBA00022801"/>
    </source>
</evidence>
<proteinExistence type="predicted"/>
<dbReference type="Pfam" id="PF01522">
    <property type="entry name" value="Polysacc_deac_1"/>
    <property type="match status" value="1"/>
</dbReference>
<dbReference type="PANTHER" id="PTHR10587:SF133">
    <property type="entry name" value="CHITIN DEACETYLASE 1-RELATED"/>
    <property type="match status" value="1"/>
</dbReference>
<dbReference type="SUPFAM" id="SSF88713">
    <property type="entry name" value="Glycoside hydrolase/deacetylase"/>
    <property type="match status" value="1"/>
</dbReference>
<evidence type="ECO:0000256" key="1">
    <source>
        <dbReference type="ARBA" id="ARBA00022723"/>
    </source>
</evidence>
<sequence length="238" mass="27070">MARMGFVQNLIYPWKRINSISNISVNDFSWVGKYSYVYSGPYNKNAMALTFDDGPDMVYTPKVLDILKKHGVKATFFLVGNNVEKYPEVVKRISREGHQIGNHSYDHSDMKKLSDKDYHEQVEKTGRLIRNLVGYTPKAFRPPYGSISEKQVKWASNNKYLVTQWNVDTLDWKGLSKDEVLARALDSATPGAIILQHSMYPMKLQGSVEALDQLIPILKSNGTRLVTIGQMFHLPQGI</sequence>
<feature type="domain" description="NodB homology" evidence="3">
    <location>
        <begin position="45"/>
        <end position="226"/>
    </location>
</feature>
<evidence type="ECO:0000259" key="3">
    <source>
        <dbReference type="PROSITE" id="PS51677"/>
    </source>
</evidence>
<dbReference type="AlphaFoldDB" id="A0A4R2S398"/>
<protein>
    <submittedName>
        <fullName evidence="4">Peptidoglycan/xylan/chitin deacetylase (PgdA/CDA1 family)</fullName>
    </submittedName>
</protein>
<keyword evidence="1" id="KW-0479">Metal-binding</keyword>
<dbReference type="PROSITE" id="PS51677">
    <property type="entry name" value="NODB"/>
    <property type="match status" value="1"/>
</dbReference>
<dbReference type="PANTHER" id="PTHR10587">
    <property type="entry name" value="GLYCOSYL TRANSFERASE-RELATED"/>
    <property type="match status" value="1"/>
</dbReference>
<dbReference type="GO" id="GO:0046872">
    <property type="term" value="F:metal ion binding"/>
    <property type="evidence" value="ECO:0007669"/>
    <property type="project" value="UniProtKB-KW"/>
</dbReference>
<dbReference type="GO" id="GO:0005975">
    <property type="term" value="P:carbohydrate metabolic process"/>
    <property type="evidence" value="ECO:0007669"/>
    <property type="project" value="InterPro"/>
</dbReference>
<comment type="caution">
    <text evidence="4">The sequence shown here is derived from an EMBL/GenBank/DDBJ whole genome shotgun (WGS) entry which is preliminary data.</text>
</comment>
<evidence type="ECO:0000313" key="4">
    <source>
        <dbReference type="EMBL" id="TCP69903.1"/>
    </source>
</evidence>
<dbReference type="CDD" id="cd10917">
    <property type="entry name" value="CE4_NodB_like_6s_7s"/>
    <property type="match status" value="1"/>
</dbReference>
<dbReference type="GO" id="GO:0016020">
    <property type="term" value="C:membrane"/>
    <property type="evidence" value="ECO:0007669"/>
    <property type="project" value="TreeGrafter"/>
</dbReference>
<dbReference type="Proteomes" id="UP000294746">
    <property type="component" value="Unassembled WGS sequence"/>
</dbReference>
<dbReference type="EMBL" id="SLXV01000005">
    <property type="protein sequence ID" value="TCP69903.1"/>
    <property type="molecule type" value="Genomic_DNA"/>
</dbReference>
<dbReference type="InterPro" id="IPR050248">
    <property type="entry name" value="Polysacc_deacetylase_ArnD"/>
</dbReference>
<name>A0A4R2S398_9BACL</name>
<evidence type="ECO:0000313" key="5">
    <source>
        <dbReference type="Proteomes" id="UP000294746"/>
    </source>
</evidence>
<keyword evidence="5" id="KW-1185">Reference proteome</keyword>
<accession>A0A4R2S398</accession>
<gene>
    <name evidence="4" type="ORF">EDD57_10588</name>
</gene>
<organism evidence="4 5">
    <name type="scientific">Baia soyae</name>
    <dbReference type="NCBI Taxonomy" id="1544746"/>
    <lineage>
        <taxon>Bacteria</taxon>
        <taxon>Bacillati</taxon>
        <taxon>Bacillota</taxon>
        <taxon>Bacilli</taxon>
        <taxon>Bacillales</taxon>
        <taxon>Thermoactinomycetaceae</taxon>
        <taxon>Baia</taxon>
    </lineage>
</organism>